<dbReference type="NCBIfam" id="TIGR02225">
    <property type="entry name" value="recomb_XerD"/>
    <property type="match status" value="1"/>
</dbReference>
<dbReference type="AlphaFoldDB" id="A0A848J0A7"/>
<evidence type="ECO:0000256" key="10">
    <source>
        <dbReference type="HAMAP-Rule" id="MF_01808"/>
    </source>
</evidence>
<name>A0A848J0A7_9BACT</name>
<feature type="active site" evidence="10">
    <location>
        <position position="147"/>
    </location>
</feature>
<feature type="active site" evidence="10">
    <location>
        <position position="273"/>
    </location>
</feature>
<dbReference type="InterPro" id="IPR010998">
    <property type="entry name" value="Integrase_recombinase_N"/>
</dbReference>
<dbReference type="SUPFAM" id="SSF56349">
    <property type="entry name" value="DNA breaking-rejoining enzymes"/>
    <property type="match status" value="1"/>
</dbReference>
<keyword evidence="6 10" id="KW-0229">DNA integration</keyword>
<dbReference type="Proteomes" id="UP000559010">
    <property type="component" value="Unassembled WGS sequence"/>
</dbReference>
<evidence type="ECO:0000256" key="1">
    <source>
        <dbReference type="ARBA" id="ARBA00004496"/>
    </source>
</evidence>
<dbReference type="EMBL" id="JABBNU010000007">
    <property type="protein sequence ID" value="NMM49091.1"/>
    <property type="molecule type" value="Genomic_DNA"/>
</dbReference>
<gene>
    <name evidence="13" type="primary">xerD</name>
    <name evidence="10" type="synonym">xerC</name>
    <name evidence="13" type="ORF">HH304_11835</name>
</gene>
<dbReference type="InterPro" id="IPR004107">
    <property type="entry name" value="Integrase_SAM-like_N"/>
</dbReference>
<dbReference type="RefSeq" id="WP_169681735.1">
    <property type="nucleotide sequence ID" value="NZ_JABBNU010000007.1"/>
</dbReference>
<dbReference type="Gene3D" id="1.10.150.130">
    <property type="match status" value="1"/>
</dbReference>
<evidence type="ECO:0000256" key="7">
    <source>
        <dbReference type="ARBA" id="ARBA00023125"/>
    </source>
</evidence>
<feature type="active site" evidence="10">
    <location>
        <position position="247"/>
    </location>
</feature>
<evidence type="ECO:0000259" key="12">
    <source>
        <dbReference type="PROSITE" id="PS51900"/>
    </source>
</evidence>
<keyword evidence="9 10" id="KW-0131">Cell cycle</keyword>
<dbReference type="HAMAP" id="MF_01808">
    <property type="entry name" value="Recomb_XerC_XerD"/>
    <property type="match status" value="1"/>
</dbReference>
<dbReference type="PROSITE" id="PS51900">
    <property type="entry name" value="CB"/>
    <property type="match status" value="1"/>
</dbReference>
<keyword evidence="4 10" id="KW-0132">Cell division</keyword>
<evidence type="ECO:0000256" key="6">
    <source>
        <dbReference type="ARBA" id="ARBA00022908"/>
    </source>
</evidence>
<dbReference type="InterPro" id="IPR023009">
    <property type="entry name" value="Tyrosine_recombinase_XerC/XerD"/>
</dbReference>
<feature type="active site" evidence="10">
    <location>
        <position position="250"/>
    </location>
</feature>
<reference evidence="13 14" key="1">
    <citation type="submission" date="2020-04" db="EMBL/GenBank/DDBJ databases">
        <title>Flammeovirgaceae bacterium KN852 isolated from deep sea.</title>
        <authorList>
            <person name="Zhang D.-C."/>
        </authorList>
    </citation>
    <scope>NUCLEOTIDE SEQUENCE [LARGE SCALE GENOMIC DNA]</scope>
    <source>
        <strain evidence="13 14">KN852</strain>
    </source>
</reference>
<evidence type="ECO:0000256" key="3">
    <source>
        <dbReference type="ARBA" id="ARBA00022490"/>
    </source>
</evidence>
<feature type="domain" description="Tyr recombinase" evidence="11">
    <location>
        <begin position="107"/>
        <end position="295"/>
    </location>
</feature>
<comment type="function">
    <text evidence="10">Site-specific tyrosine recombinase, which acts by catalyzing the cutting and rejoining of the recombining DNA molecules. The XerC-XerD complex is essential to convert dimers of the bacterial chromosome into monomers to permit their segregation at cell division. It also contributes to the segregational stability of plasmids.</text>
</comment>
<comment type="subcellular location">
    <subcellularLocation>
        <location evidence="1 10">Cytoplasm</location>
    </subcellularLocation>
</comment>
<dbReference type="PANTHER" id="PTHR30349:SF81">
    <property type="entry name" value="TYROSINE RECOMBINASE XERC"/>
    <property type="match status" value="1"/>
</dbReference>
<dbReference type="InterPro" id="IPR011010">
    <property type="entry name" value="DNA_brk_join_enz"/>
</dbReference>
<sequence length="304" mass="34976">MNWLHYIKSFKAYLKLERSVSENTQLAYERDVKNLAVFATDKNLSVQNIKLNDIEEFVEELSKLGYSPYSQARMISGIKSFFTYLLFENIIENDPSQLLETPRIPRKLPDVLDVFEIDAILESIEMNTFDGARSRALIELLYGSGLRVSEAVDLRISDVFIDQGFLRVIGKGNKERLVPVGRSAKKHLKIYLKEWRQQLVNNDRVKQDASDLIFLNQKGGKLSRISAFTKVKELTRKAGIKKQVSPHTFRHSFATHLIEGGADLRAVQEMLGHKSITTTEVYTHIDRDFLQQVVNDFLPKRKKD</sequence>
<keyword evidence="3 10" id="KW-0963">Cytoplasm</keyword>
<evidence type="ECO:0000256" key="2">
    <source>
        <dbReference type="ARBA" id="ARBA00010450"/>
    </source>
</evidence>
<evidence type="ECO:0000256" key="5">
    <source>
        <dbReference type="ARBA" id="ARBA00022829"/>
    </source>
</evidence>
<dbReference type="GO" id="GO:0009037">
    <property type="term" value="F:tyrosine-based site-specific recombinase activity"/>
    <property type="evidence" value="ECO:0007669"/>
    <property type="project" value="UniProtKB-UniRule"/>
</dbReference>
<proteinExistence type="inferred from homology"/>
<dbReference type="PANTHER" id="PTHR30349">
    <property type="entry name" value="PHAGE INTEGRASE-RELATED"/>
    <property type="match status" value="1"/>
</dbReference>
<accession>A0A848J0A7</accession>
<evidence type="ECO:0000256" key="9">
    <source>
        <dbReference type="ARBA" id="ARBA00023306"/>
    </source>
</evidence>
<dbReference type="InterPro" id="IPR002104">
    <property type="entry name" value="Integrase_catalytic"/>
</dbReference>
<dbReference type="GO" id="GO:0051301">
    <property type="term" value="P:cell division"/>
    <property type="evidence" value="ECO:0007669"/>
    <property type="project" value="UniProtKB-KW"/>
</dbReference>
<dbReference type="GO" id="GO:0003677">
    <property type="term" value="F:DNA binding"/>
    <property type="evidence" value="ECO:0007669"/>
    <property type="project" value="UniProtKB-UniRule"/>
</dbReference>
<dbReference type="NCBIfam" id="NF001399">
    <property type="entry name" value="PRK00283.1"/>
    <property type="match status" value="1"/>
</dbReference>
<keyword evidence="5 10" id="KW-0159">Chromosome partition</keyword>
<evidence type="ECO:0000313" key="14">
    <source>
        <dbReference type="Proteomes" id="UP000559010"/>
    </source>
</evidence>
<feature type="active site" evidence="10">
    <location>
        <position position="171"/>
    </location>
</feature>
<dbReference type="Pfam" id="PF02899">
    <property type="entry name" value="Phage_int_SAM_1"/>
    <property type="match status" value="1"/>
</dbReference>
<comment type="subunit">
    <text evidence="10">Forms a cyclic heterotetrameric complex composed of two molecules of XerC and two molecules of XerD.</text>
</comment>
<dbReference type="InterPro" id="IPR050090">
    <property type="entry name" value="Tyrosine_recombinase_XerCD"/>
</dbReference>
<evidence type="ECO:0000259" key="11">
    <source>
        <dbReference type="PROSITE" id="PS51898"/>
    </source>
</evidence>
<evidence type="ECO:0000256" key="4">
    <source>
        <dbReference type="ARBA" id="ARBA00022618"/>
    </source>
</evidence>
<comment type="similarity">
    <text evidence="10">Belongs to the 'phage' integrase family. XerC subfamily.</text>
</comment>
<organism evidence="13 14">
    <name type="scientific">Marinigracilibium pacificum</name>
    <dbReference type="NCBI Taxonomy" id="2729599"/>
    <lineage>
        <taxon>Bacteria</taxon>
        <taxon>Pseudomonadati</taxon>
        <taxon>Bacteroidota</taxon>
        <taxon>Cytophagia</taxon>
        <taxon>Cytophagales</taxon>
        <taxon>Flammeovirgaceae</taxon>
        <taxon>Marinigracilibium</taxon>
    </lineage>
</organism>
<dbReference type="Gene3D" id="1.10.443.10">
    <property type="entry name" value="Intergrase catalytic core"/>
    <property type="match status" value="1"/>
</dbReference>
<dbReference type="InterPro" id="IPR044068">
    <property type="entry name" value="CB"/>
</dbReference>
<protein>
    <recommendedName>
        <fullName evidence="10">Tyrosine recombinase XerC</fullName>
    </recommendedName>
</protein>
<comment type="similarity">
    <text evidence="2">Belongs to the 'phage' integrase family. XerD subfamily.</text>
</comment>
<keyword evidence="8 10" id="KW-0233">DNA recombination</keyword>
<dbReference type="GO" id="GO:0005737">
    <property type="term" value="C:cytoplasm"/>
    <property type="evidence" value="ECO:0007669"/>
    <property type="project" value="UniProtKB-SubCell"/>
</dbReference>
<dbReference type="PROSITE" id="PS51898">
    <property type="entry name" value="TYR_RECOMBINASE"/>
    <property type="match status" value="1"/>
</dbReference>
<keyword evidence="7 10" id="KW-0238">DNA-binding</keyword>
<dbReference type="Pfam" id="PF00589">
    <property type="entry name" value="Phage_integrase"/>
    <property type="match status" value="1"/>
</dbReference>
<evidence type="ECO:0000313" key="13">
    <source>
        <dbReference type="EMBL" id="NMM49091.1"/>
    </source>
</evidence>
<comment type="caution">
    <text evidence="13">The sequence shown here is derived from an EMBL/GenBank/DDBJ whole genome shotgun (WGS) entry which is preliminary data.</text>
</comment>
<dbReference type="CDD" id="cd00798">
    <property type="entry name" value="INT_XerDC_C"/>
    <property type="match status" value="1"/>
</dbReference>
<feature type="domain" description="Core-binding (CB)" evidence="12">
    <location>
        <begin position="1"/>
        <end position="86"/>
    </location>
</feature>
<evidence type="ECO:0000256" key="8">
    <source>
        <dbReference type="ARBA" id="ARBA00023172"/>
    </source>
</evidence>
<keyword evidence="14" id="KW-1185">Reference proteome</keyword>
<dbReference type="GO" id="GO:0007059">
    <property type="term" value="P:chromosome segregation"/>
    <property type="evidence" value="ECO:0007669"/>
    <property type="project" value="UniProtKB-UniRule"/>
</dbReference>
<dbReference type="GO" id="GO:0006313">
    <property type="term" value="P:DNA transposition"/>
    <property type="evidence" value="ECO:0007669"/>
    <property type="project" value="UniProtKB-UniRule"/>
</dbReference>
<dbReference type="InterPro" id="IPR013762">
    <property type="entry name" value="Integrase-like_cat_sf"/>
</dbReference>
<dbReference type="InterPro" id="IPR011932">
    <property type="entry name" value="Recomb_XerD"/>
</dbReference>
<feature type="active site" description="O-(3'-phospho-DNA)-tyrosine intermediate" evidence="10">
    <location>
        <position position="282"/>
    </location>
</feature>